<dbReference type="Proteomes" id="UP000777438">
    <property type="component" value="Unassembled WGS sequence"/>
</dbReference>
<dbReference type="EMBL" id="JAGPYM010000015">
    <property type="protein sequence ID" value="KAH6886889.1"/>
    <property type="molecule type" value="Genomic_DNA"/>
</dbReference>
<name>A0A9P9AQX0_9HYPO</name>
<reference evidence="2 3" key="1">
    <citation type="journal article" date="2021" name="Nat. Commun.">
        <title>Genetic determinants of endophytism in the Arabidopsis root mycobiome.</title>
        <authorList>
            <person name="Mesny F."/>
            <person name="Miyauchi S."/>
            <person name="Thiergart T."/>
            <person name="Pickel B."/>
            <person name="Atanasova L."/>
            <person name="Karlsson M."/>
            <person name="Huettel B."/>
            <person name="Barry K.W."/>
            <person name="Haridas S."/>
            <person name="Chen C."/>
            <person name="Bauer D."/>
            <person name="Andreopoulos W."/>
            <person name="Pangilinan J."/>
            <person name="LaButti K."/>
            <person name="Riley R."/>
            <person name="Lipzen A."/>
            <person name="Clum A."/>
            <person name="Drula E."/>
            <person name="Henrissat B."/>
            <person name="Kohler A."/>
            <person name="Grigoriev I.V."/>
            <person name="Martin F.M."/>
            <person name="Hacquard S."/>
        </authorList>
    </citation>
    <scope>NUCLEOTIDE SEQUENCE [LARGE SCALE GENOMIC DNA]</scope>
    <source>
        <strain evidence="2 3">MPI-CAGE-CH-0241</strain>
    </source>
</reference>
<evidence type="ECO:0000313" key="2">
    <source>
        <dbReference type="EMBL" id="KAH6886889.1"/>
    </source>
</evidence>
<evidence type="ECO:0000256" key="1">
    <source>
        <dbReference type="SAM" id="MobiDB-lite"/>
    </source>
</evidence>
<accession>A0A9P9AQX0</accession>
<feature type="region of interest" description="Disordered" evidence="1">
    <location>
        <begin position="160"/>
        <end position="240"/>
    </location>
</feature>
<organism evidence="2 3">
    <name type="scientific">Thelonectria olida</name>
    <dbReference type="NCBI Taxonomy" id="1576542"/>
    <lineage>
        <taxon>Eukaryota</taxon>
        <taxon>Fungi</taxon>
        <taxon>Dikarya</taxon>
        <taxon>Ascomycota</taxon>
        <taxon>Pezizomycotina</taxon>
        <taxon>Sordariomycetes</taxon>
        <taxon>Hypocreomycetidae</taxon>
        <taxon>Hypocreales</taxon>
        <taxon>Nectriaceae</taxon>
        <taxon>Thelonectria</taxon>
    </lineage>
</organism>
<protein>
    <submittedName>
        <fullName evidence="2">Uncharacterized protein</fullName>
    </submittedName>
</protein>
<keyword evidence="3" id="KW-1185">Reference proteome</keyword>
<dbReference type="OrthoDB" id="3565477at2759"/>
<comment type="caution">
    <text evidence="2">The sequence shown here is derived from an EMBL/GenBank/DDBJ whole genome shotgun (WGS) entry which is preliminary data.</text>
</comment>
<proteinExistence type="predicted"/>
<feature type="compositionally biased region" description="Low complexity" evidence="1">
    <location>
        <begin position="171"/>
        <end position="223"/>
    </location>
</feature>
<evidence type="ECO:0000313" key="3">
    <source>
        <dbReference type="Proteomes" id="UP000777438"/>
    </source>
</evidence>
<dbReference type="AlphaFoldDB" id="A0A9P9AQX0"/>
<sequence length="240" mass="25533">MEAPQPVATPTTTPIVGCVPYPGLATNLLQNPSWEQPESWHCCKQSIWYVYQEVRDIEVGSTYSVSIDYKGVNVGATPPPCTLRISHGIFGPFTVIVSETINSHESQDGTGAGQPWDKLAAEWTATTSDTNIFFELLCDGVDSDLTVEIDNAILINHPKICSTPVNTPTSTPLNTPVTPITTPTTTPDLSSTRTTSQSTPSGTPTTSFSTSTSDSTTSTTPTTRAPGRCRPGSTQTAVIP</sequence>
<gene>
    <name evidence="2" type="ORF">B0T10DRAFT_461354</name>
</gene>